<name>A0A656HDF8_THINJ</name>
<keyword evidence="2" id="KW-1185">Reference proteome</keyword>
<dbReference type="InterPro" id="IPR015943">
    <property type="entry name" value="WD40/YVTN_repeat-like_dom_sf"/>
</dbReference>
<dbReference type="Proteomes" id="UP000005317">
    <property type="component" value="Unassembled WGS sequence"/>
</dbReference>
<evidence type="ECO:0000313" key="2">
    <source>
        <dbReference type="Proteomes" id="UP000005317"/>
    </source>
</evidence>
<dbReference type="AlphaFoldDB" id="A0A656HDF8"/>
<dbReference type="InterPro" id="IPR011659">
    <property type="entry name" value="WD40"/>
</dbReference>
<accession>A0A656HDF8</accession>
<protein>
    <submittedName>
        <fullName evidence="1">Uncharacterized protein</fullName>
    </submittedName>
</protein>
<evidence type="ECO:0000313" key="1">
    <source>
        <dbReference type="EMBL" id="EIJ34222.1"/>
    </source>
</evidence>
<gene>
    <name evidence="1" type="ORF">Thini_1628</name>
</gene>
<dbReference type="Gene3D" id="2.130.10.10">
    <property type="entry name" value="YVTN repeat-like/Quinoprotein amine dehydrogenase"/>
    <property type="match status" value="1"/>
</dbReference>
<reference evidence="2" key="1">
    <citation type="journal article" date="2011" name="Stand. Genomic Sci.">
        <title>Genome sequence of the filamentous, gliding Thiothrix nivea neotype strain (JP2(T)).</title>
        <authorList>
            <person name="Lapidus A."/>
            <person name="Nolan M."/>
            <person name="Lucas S."/>
            <person name="Glavina Del Rio T."/>
            <person name="Tice H."/>
            <person name="Cheng J.F."/>
            <person name="Tapia R."/>
            <person name="Han C."/>
            <person name="Goodwin L."/>
            <person name="Pitluck S."/>
            <person name="Liolios K."/>
            <person name="Pagani I."/>
            <person name="Ivanova N."/>
            <person name="Huntemann M."/>
            <person name="Mavromatis K."/>
            <person name="Mikhailova N."/>
            <person name="Pati A."/>
            <person name="Chen A."/>
            <person name="Palaniappan K."/>
            <person name="Land M."/>
            <person name="Brambilla E.M."/>
            <person name="Rohde M."/>
            <person name="Abt B."/>
            <person name="Verbarg S."/>
            <person name="Goker M."/>
            <person name="Bristow J."/>
            <person name="Eisen J.A."/>
            <person name="Markowitz V."/>
            <person name="Hugenholtz P."/>
            <person name="Kyrpides N.C."/>
            <person name="Klenk H.P."/>
            <person name="Woyke T."/>
        </authorList>
    </citation>
    <scope>NUCLEOTIDE SEQUENCE [LARGE SCALE GENOMIC DNA]</scope>
    <source>
        <strain evidence="2">ATCC 35100 / DSM 5205 / JP2</strain>
    </source>
</reference>
<sequence length="418" mass="48537">MSSYNVLERGIARLLGYFPAAKKFSKFSYSHLMYLIYKKSFKHQSIADPVAYTPNQQSSFFGYYDKAPESSKGVILAQIFANSTHKKPSAQKGIELVVFDKQKKPLLHIPICAYNWQQGCRAHWLSNDLFIFNDFNHSKNSYVARVYSLATQQQVKTFDHPVQDSFKTDYFISLNYRRLMALRPDYGYRNLPSLEKEQLSDLQNDGLWRIEYATGEAKLLISLADACKVNPHPEFENATHKFNHVMISPDGTQFIFLHRYLLGKRRVDRLMLADSKTGVLKLLSDYGMVSHCFWADDKIILAYMRGPENKDAYWLLDITTKTFTHFPYLESYGDGHPHVHGDWFVTDTYPDKARMQHLLLANWKTSEVKKLGEFFHGFEFNGETRCDLHPRFSPDGKTVYFDSVFSGKRQLYAMGIDY</sequence>
<dbReference type="SUPFAM" id="SSF69304">
    <property type="entry name" value="Tricorn protease N-terminal domain"/>
    <property type="match status" value="1"/>
</dbReference>
<proteinExistence type="predicted"/>
<organism evidence="1 2">
    <name type="scientific">Thiothrix nivea (strain ATCC 35100 / DSM 5205 / JP2)</name>
    <dbReference type="NCBI Taxonomy" id="870187"/>
    <lineage>
        <taxon>Bacteria</taxon>
        <taxon>Pseudomonadati</taxon>
        <taxon>Pseudomonadota</taxon>
        <taxon>Gammaproteobacteria</taxon>
        <taxon>Thiotrichales</taxon>
        <taxon>Thiotrichaceae</taxon>
        <taxon>Thiothrix</taxon>
    </lineage>
</organism>
<dbReference type="RefSeq" id="WP_002708163.1">
    <property type="nucleotide sequence ID" value="NZ_JH651384.1"/>
</dbReference>
<dbReference type="Pfam" id="PF07676">
    <property type="entry name" value="PD40"/>
    <property type="match status" value="1"/>
</dbReference>
<dbReference type="EMBL" id="JH651384">
    <property type="protein sequence ID" value="EIJ34222.1"/>
    <property type="molecule type" value="Genomic_DNA"/>
</dbReference>